<dbReference type="GO" id="GO:0005783">
    <property type="term" value="C:endoplasmic reticulum"/>
    <property type="evidence" value="ECO:0007669"/>
    <property type="project" value="TreeGrafter"/>
</dbReference>
<evidence type="ECO:0000313" key="6">
    <source>
        <dbReference type="EMBL" id="CDO54035.1"/>
    </source>
</evidence>
<evidence type="ECO:0000256" key="4">
    <source>
        <dbReference type="ARBA" id="ARBA00023136"/>
    </source>
</evidence>
<dbReference type="STRING" id="1173061.A0A0J9X9Z9"/>
<comment type="subcellular location">
    <subcellularLocation>
        <location evidence="1">Membrane</location>
        <topology evidence="1">Multi-pass membrane protein</topology>
    </subcellularLocation>
</comment>
<dbReference type="InterPro" id="IPR004776">
    <property type="entry name" value="Mem_transp_PIN-like"/>
</dbReference>
<feature type="transmembrane region" description="Helical" evidence="5">
    <location>
        <begin position="427"/>
        <end position="452"/>
    </location>
</feature>
<dbReference type="GO" id="GO:0055085">
    <property type="term" value="P:transmembrane transport"/>
    <property type="evidence" value="ECO:0007669"/>
    <property type="project" value="InterPro"/>
</dbReference>
<dbReference type="Pfam" id="PF03547">
    <property type="entry name" value="Mem_trans"/>
    <property type="match status" value="1"/>
</dbReference>
<dbReference type="PANTHER" id="PTHR31794">
    <property type="entry name" value="AUXIN EFFLUX TRANSPORTER FAMILY PROTEIN (EUROFUNG)"/>
    <property type="match status" value="1"/>
</dbReference>
<keyword evidence="2 5" id="KW-0812">Transmembrane</keyword>
<organism evidence="6 7">
    <name type="scientific">Geotrichum candidum</name>
    <name type="common">Oospora lactis</name>
    <name type="synonym">Dipodascus geotrichum</name>
    <dbReference type="NCBI Taxonomy" id="1173061"/>
    <lineage>
        <taxon>Eukaryota</taxon>
        <taxon>Fungi</taxon>
        <taxon>Dikarya</taxon>
        <taxon>Ascomycota</taxon>
        <taxon>Saccharomycotina</taxon>
        <taxon>Dipodascomycetes</taxon>
        <taxon>Dipodascales</taxon>
        <taxon>Dipodascaceae</taxon>
        <taxon>Geotrichum</taxon>
    </lineage>
</organism>
<proteinExistence type="predicted"/>
<name>A0A0J9X9Z9_GEOCN</name>
<evidence type="ECO:0000256" key="5">
    <source>
        <dbReference type="SAM" id="Phobius"/>
    </source>
</evidence>
<evidence type="ECO:0000313" key="7">
    <source>
        <dbReference type="Proteomes" id="UP000242525"/>
    </source>
</evidence>
<dbReference type="EMBL" id="CCBN010000006">
    <property type="protein sequence ID" value="CDO54035.1"/>
    <property type="molecule type" value="Genomic_DNA"/>
</dbReference>
<dbReference type="GO" id="GO:0016020">
    <property type="term" value="C:membrane"/>
    <property type="evidence" value="ECO:0007669"/>
    <property type="project" value="UniProtKB-SubCell"/>
</dbReference>
<feature type="transmembrane region" description="Helical" evidence="5">
    <location>
        <begin position="363"/>
        <end position="381"/>
    </location>
</feature>
<protein>
    <recommendedName>
        <fullName evidence="8">Auxin efflux carrier</fullName>
    </recommendedName>
</protein>
<keyword evidence="4 5" id="KW-0472">Membrane</keyword>
<keyword evidence="3 5" id="KW-1133">Transmembrane helix</keyword>
<dbReference type="OrthoDB" id="2499604at2759"/>
<comment type="caution">
    <text evidence="6">The sequence shown here is derived from an EMBL/GenBank/DDBJ whole genome shotgun (WGS) entry which is preliminary data.</text>
</comment>
<feature type="transmembrane region" description="Helical" evidence="5">
    <location>
        <begin position="387"/>
        <end position="406"/>
    </location>
</feature>
<dbReference type="PANTHER" id="PTHR31794:SF2">
    <property type="entry name" value="AUXIN EFFLUX TRANSPORTER FAMILY PROTEIN (EUROFUNG)"/>
    <property type="match status" value="1"/>
</dbReference>
<reference evidence="6" key="1">
    <citation type="submission" date="2014-03" db="EMBL/GenBank/DDBJ databases">
        <authorList>
            <person name="Casaregola S."/>
        </authorList>
    </citation>
    <scope>NUCLEOTIDE SEQUENCE [LARGE SCALE GENOMIC DNA]</scope>
    <source>
        <strain evidence="6">CLIB 918</strain>
    </source>
</reference>
<evidence type="ECO:0000256" key="3">
    <source>
        <dbReference type="ARBA" id="ARBA00022989"/>
    </source>
</evidence>
<evidence type="ECO:0008006" key="8">
    <source>
        <dbReference type="Google" id="ProtNLM"/>
    </source>
</evidence>
<sequence length="453" mass="49333">MSDSISYLNLAFLTFSATLQTICLCLVGFIAAKSGVLPKKAQKYLSQLNMKVFTPSLIFIKLASKLSLSALTDLSVIPVFFAFSTLVAYGAARLTSRVFAFPRRESNFVIAMSVFGNTSSLPVPIVLALATTLPGLKWSKIVGDNIEDIASRSILYLVVYQQLALILRWSWGYNTLLSKEGESPSQDIIEAKTAYQSHRSYSSTSSSSSDEDLEAAVPVDTKVLTNVSCKETQPLLATNYNSYTSPATNIPFKNDFIETTDTKPSAVYSAWEWFMGVMNPPLWSVAASLLVALTPALKYQLITHTDGFLCQNVTGSIRQLANSAVPLILINLGASLMPSDDPENETRSAHPTELIVGSLISRIFLPSVIILPSVALAAKYLPLSSILTDPVFILVAFILTITPPAVQISQICQINKVFEREMAGILFWGYVVIVLPVIIGAVLLASQVILWVN</sequence>
<evidence type="ECO:0000256" key="1">
    <source>
        <dbReference type="ARBA" id="ARBA00004141"/>
    </source>
</evidence>
<feature type="transmembrane region" description="Helical" evidence="5">
    <location>
        <begin position="108"/>
        <end position="133"/>
    </location>
</feature>
<accession>A0A0J9X9Z9</accession>
<gene>
    <name evidence="6" type="ORF">BN980_GECA06s03651g</name>
</gene>
<keyword evidence="7" id="KW-1185">Reference proteome</keyword>
<feature type="transmembrane region" description="Helical" evidence="5">
    <location>
        <begin position="77"/>
        <end position="96"/>
    </location>
</feature>
<dbReference type="AlphaFoldDB" id="A0A0J9X9Z9"/>
<feature type="transmembrane region" description="Helical" evidence="5">
    <location>
        <begin position="6"/>
        <end position="31"/>
    </location>
</feature>
<evidence type="ECO:0000256" key="2">
    <source>
        <dbReference type="ARBA" id="ARBA00022692"/>
    </source>
</evidence>
<dbReference type="Proteomes" id="UP000242525">
    <property type="component" value="Unassembled WGS sequence"/>
</dbReference>